<proteinExistence type="predicted"/>
<name>A0A2M7XD51_9BACT</name>
<dbReference type="AlphaFoldDB" id="A0A2M7XD51"/>
<gene>
    <name evidence="2" type="ORF">CO174_01630</name>
</gene>
<keyword evidence="1" id="KW-1133">Transmembrane helix</keyword>
<feature type="transmembrane region" description="Helical" evidence="1">
    <location>
        <begin position="106"/>
        <end position="125"/>
    </location>
</feature>
<evidence type="ECO:0000313" key="2">
    <source>
        <dbReference type="EMBL" id="PJA45785.1"/>
    </source>
</evidence>
<protein>
    <submittedName>
        <fullName evidence="2">Uncharacterized protein</fullName>
    </submittedName>
</protein>
<comment type="caution">
    <text evidence="2">The sequence shown here is derived from an EMBL/GenBank/DDBJ whole genome shotgun (WGS) entry which is preliminary data.</text>
</comment>
<keyword evidence="1" id="KW-0472">Membrane</keyword>
<keyword evidence="1" id="KW-0812">Transmembrane</keyword>
<feature type="transmembrane region" description="Helical" evidence="1">
    <location>
        <begin position="67"/>
        <end position="86"/>
    </location>
</feature>
<accession>A0A2M7XD51</accession>
<reference evidence="3" key="1">
    <citation type="submission" date="2017-09" db="EMBL/GenBank/DDBJ databases">
        <title>Depth-based differentiation of microbial function through sediment-hosted aquifers and enrichment of novel symbionts in the deep terrestrial subsurface.</title>
        <authorList>
            <person name="Probst A.J."/>
            <person name="Ladd B."/>
            <person name="Jarett J.K."/>
            <person name="Geller-Mcgrath D.E."/>
            <person name="Sieber C.M.K."/>
            <person name="Emerson J.B."/>
            <person name="Anantharaman K."/>
            <person name="Thomas B.C."/>
            <person name="Malmstrom R."/>
            <person name="Stieglmeier M."/>
            <person name="Klingl A."/>
            <person name="Woyke T."/>
            <person name="Ryan C.M."/>
            <person name="Banfield J.F."/>
        </authorList>
    </citation>
    <scope>NUCLEOTIDE SEQUENCE [LARGE SCALE GENOMIC DNA]</scope>
</reference>
<feature type="transmembrane region" description="Helical" evidence="1">
    <location>
        <begin position="41"/>
        <end position="60"/>
    </location>
</feature>
<dbReference type="EMBL" id="PFWU01000019">
    <property type="protein sequence ID" value="PJA45785.1"/>
    <property type="molecule type" value="Genomic_DNA"/>
</dbReference>
<sequence length="381" mass="43788">MSPFDIWQMIRFVRRRTLNRYNGESIGHRIMRFLFADYRGMMIPLTIVLAMVYSLAPVWLHKWIFDFLILQAPSWIAGSATLYISFRFVRRYVMEEKGLRGLLSPIVIGAFGMSLFGSILVVLFASGAKWVQMYRDANFTEVETLPRVSNELVRFTPAEVAGEEIVRRTQTSQFTPGETRPIGSPTGVSYISPLIPQGMWNALTEHNRGFMYFHDGTMDTSGQRVINMETEGFAWGEGMEIFDDIQRRLLHDIGFFKSYPEIYYTPVYAEDGAIKEVIGVVPYISYRFWWGIMVPKWGGIAIFHADGTLENLTPEAAKLDPRLIETQRLFPEKLAKDYIYAQRYDKGNHLLAQMFYGLVQREGKIEIPPCGSDPDVSSDMR</sequence>
<evidence type="ECO:0000313" key="3">
    <source>
        <dbReference type="Proteomes" id="UP000229385"/>
    </source>
</evidence>
<organism evidence="2 3">
    <name type="scientific">Candidatus Uhrbacteria bacterium CG_4_9_14_3_um_filter_50_9</name>
    <dbReference type="NCBI Taxonomy" id="1975035"/>
    <lineage>
        <taxon>Bacteria</taxon>
        <taxon>Candidatus Uhriibacteriota</taxon>
    </lineage>
</organism>
<evidence type="ECO:0000256" key="1">
    <source>
        <dbReference type="SAM" id="Phobius"/>
    </source>
</evidence>
<dbReference type="Proteomes" id="UP000229385">
    <property type="component" value="Unassembled WGS sequence"/>
</dbReference>